<dbReference type="OMA" id="QSRRIEY"/>
<dbReference type="InParanoid" id="A0A2H3CRB6"/>
<dbReference type="Proteomes" id="UP000217790">
    <property type="component" value="Unassembled WGS sequence"/>
</dbReference>
<dbReference type="GO" id="GO:0005524">
    <property type="term" value="F:ATP binding"/>
    <property type="evidence" value="ECO:0007669"/>
    <property type="project" value="InterPro"/>
</dbReference>
<proteinExistence type="predicted"/>
<dbReference type="EMBL" id="KZ293698">
    <property type="protein sequence ID" value="PBK84410.1"/>
    <property type="molecule type" value="Genomic_DNA"/>
</dbReference>
<dbReference type="EC" id="2.7.11.1" evidence="1"/>
<dbReference type="PANTHER" id="PTHR11909">
    <property type="entry name" value="CASEIN KINASE-RELATED"/>
    <property type="match status" value="1"/>
</dbReference>
<dbReference type="OrthoDB" id="5579860at2759"/>
<evidence type="ECO:0000313" key="4">
    <source>
        <dbReference type="Proteomes" id="UP000217790"/>
    </source>
</evidence>
<feature type="domain" description="Protein kinase" evidence="2">
    <location>
        <begin position="9"/>
        <end position="263"/>
    </location>
</feature>
<dbReference type="AlphaFoldDB" id="A0A2H3CRB6"/>
<sequence>MTLTYRRAPRGKALLGQGACSNVFKSTELESGKTVALKMSRVSTRVKRPILQHETRILQLLKGHDSIPLVYAYGQLEHFKYIAMEILGPSVAEQQKKNDPGTGLMLKTVIRIVDQVVPSRTRAYIHSHGILHRDIKPENLLCALDDSTIKIIDFGISKPISHGPPNKYDPLKDRKTIVGSPYWARLHSHNGVDLAPRDDLESLAYIALFLLREIMRLMKSSCSGKDLSSGFPIELGDLLDYSRFIDFGQLPDYRSFRRLFAALDEGISDGPLDWTSCDPQTTTCILDDPQLDIPGLDEDSDPDDDDYAFAAEDSYFEMDISIWERQKERDKDLTLPVEREVYLDSCTPLIVQVGRESGR</sequence>
<dbReference type="InterPro" id="IPR011009">
    <property type="entry name" value="Kinase-like_dom_sf"/>
</dbReference>
<accession>A0A2H3CRB6</accession>
<gene>
    <name evidence="3" type="ORF">ARMGADRAFT_1088438</name>
</gene>
<dbReference type="STRING" id="47427.A0A2H3CRB6"/>
<protein>
    <recommendedName>
        <fullName evidence="1">non-specific serine/threonine protein kinase</fullName>
        <ecNumber evidence="1">2.7.11.1</ecNumber>
    </recommendedName>
</protein>
<dbReference type="GO" id="GO:0004674">
    <property type="term" value="F:protein serine/threonine kinase activity"/>
    <property type="evidence" value="ECO:0007669"/>
    <property type="project" value="UniProtKB-EC"/>
</dbReference>
<dbReference type="SMART" id="SM00220">
    <property type="entry name" value="S_TKc"/>
    <property type="match status" value="1"/>
</dbReference>
<keyword evidence="3" id="KW-0808">Transferase</keyword>
<evidence type="ECO:0000313" key="3">
    <source>
        <dbReference type="EMBL" id="PBK84410.1"/>
    </source>
</evidence>
<keyword evidence="4" id="KW-1185">Reference proteome</keyword>
<reference evidence="4" key="1">
    <citation type="journal article" date="2017" name="Nat. Ecol. Evol.">
        <title>Genome expansion and lineage-specific genetic innovations in the forest pathogenic fungi Armillaria.</title>
        <authorList>
            <person name="Sipos G."/>
            <person name="Prasanna A.N."/>
            <person name="Walter M.C."/>
            <person name="O'Connor E."/>
            <person name="Balint B."/>
            <person name="Krizsan K."/>
            <person name="Kiss B."/>
            <person name="Hess J."/>
            <person name="Varga T."/>
            <person name="Slot J."/>
            <person name="Riley R."/>
            <person name="Boka B."/>
            <person name="Rigling D."/>
            <person name="Barry K."/>
            <person name="Lee J."/>
            <person name="Mihaltcheva S."/>
            <person name="LaButti K."/>
            <person name="Lipzen A."/>
            <person name="Waldron R."/>
            <person name="Moloney N.M."/>
            <person name="Sperisen C."/>
            <person name="Kredics L."/>
            <person name="Vagvoelgyi C."/>
            <person name="Patrignani A."/>
            <person name="Fitzpatrick D."/>
            <person name="Nagy I."/>
            <person name="Doyle S."/>
            <person name="Anderson J.B."/>
            <person name="Grigoriev I.V."/>
            <person name="Gueldener U."/>
            <person name="Muensterkoetter M."/>
            <person name="Nagy L.G."/>
        </authorList>
    </citation>
    <scope>NUCLEOTIDE SEQUENCE [LARGE SCALE GENOMIC DNA]</scope>
    <source>
        <strain evidence="4">Ar21-2</strain>
    </source>
</reference>
<dbReference type="PROSITE" id="PS50011">
    <property type="entry name" value="PROTEIN_KINASE_DOM"/>
    <property type="match status" value="1"/>
</dbReference>
<evidence type="ECO:0000256" key="1">
    <source>
        <dbReference type="ARBA" id="ARBA00012513"/>
    </source>
</evidence>
<keyword evidence="3" id="KW-0418">Kinase</keyword>
<dbReference type="SUPFAM" id="SSF56112">
    <property type="entry name" value="Protein kinase-like (PK-like)"/>
    <property type="match status" value="1"/>
</dbReference>
<dbReference type="InterPro" id="IPR050235">
    <property type="entry name" value="CK1_Ser-Thr_kinase"/>
</dbReference>
<dbReference type="InterPro" id="IPR008271">
    <property type="entry name" value="Ser/Thr_kinase_AS"/>
</dbReference>
<dbReference type="PROSITE" id="PS00108">
    <property type="entry name" value="PROTEIN_KINASE_ST"/>
    <property type="match status" value="1"/>
</dbReference>
<dbReference type="InterPro" id="IPR000719">
    <property type="entry name" value="Prot_kinase_dom"/>
</dbReference>
<dbReference type="Pfam" id="PF00069">
    <property type="entry name" value="Pkinase"/>
    <property type="match status" value="1"/>
</dbReference>
<evidence type="ECO:0000259" key="2">
    <source>
        <dbReference type="PROSITE" id="PS50011"/>
    </source>
</evidence>
<dbReference type="Gene3D" id="1.10.510.10">
    <property type="entry name" value="Transferase(Phosphotransferase) domain 1"/>
    <property type="match status" value="1"/>
</dbReference>
<organism evidence="3 4">
    <name type="scientific">Armillaria gallica</name>
    <name type="common">Bulbous honey fungus</name>
    <name type="synonym">Armillaria bulbosa</name>
    <dbReference type="NCBI Taxonomy" id="47427"/>
    <lineage>
        <taxon>Eukaryota</taxon>
        <taxon>Fungi</taxon>
        <taxon>Dikarya</taxon>
        <taxon>Basidiomycota</taxon>
        <taxon>Agaricomycotina</taxon>
        <taxon>Agaricomycetes</taxon>
        <taxon>Agaricomycetidae</taxon>
        <taxon>Agaricales</taxon>
        <taxon>Marasmiineae</taxon>
        <taxon>Physalacriaceae</taxon>
        <taxon>Armillaria</taxon>
    </lineage>
</organism>
<name>A0A2H3CRB6_ARMGA</name>